<gene>
    <name evidence="2" type="ORF">SDRG_11794</name>
</gene>
<dbReference type="OMA" id="ASFWRND"/>
<dbReference type="OrthoDB" id="81701at2759"/>
<keyword evidence="1" id="KW-1133">Transmembrane helix</keyword>
<evidence type="ECO:0000313" key="2">
    <source>
        <dbReference type="EMBL" id="EQC30477.1"/>
    </source>
</evidence>
<proteinExistence type="predicted"/>
<reference evidence="2 3" key="1">
    <citation type="submission" date="2012-04" db="EMBL/GenBank/DDBJ databases">
        <title>The Genome Sequence of Saprolegnia declina VS20.</title>
        <authorList>
            <consortium name="The Broad Institute Genome Sequencing Platform"/>
            <person name="Russ C."/>
            <person name="Nusbaum C."/>
            <person name="Tyler B."/>
            <person name="van West P."/>
            <person name="Dieguez-Uribeondo J."/>
            <person name="de Bruijn I."/>
            <person name="Tripathy S."/>
            <person name="Jiang R."/>
            <person name="Young S.K."/>
            <person name="Zeng Q."/>
            <person name="Gargeya S."/>
            <person name="Fitzgerald M."/>
            <person name="Haas B."/>
            <person name="Abouelleil A."/>
            <person name="Alvarado L."/>
            <person name="Arachchi H.M."/>
            <person name="Berlin A."/>
            <person name="Chapman S.B."/>
            <person name="Goldberg J."/>
            <person name="Griggs A."/>
            <person name="Gujja S."/>
            <person name="Hansen M."/>
            <person name="Howarth C."/>
            <person name="Imamovic A."/>
            <person name="Larimer J."/>
            <person name="McCowen C."/>
            <person name="Montmayeur A."/>
            <person name="Murphy C."/>
            <person name="Neiman D."/>
            <person name="Pearson M."/>
            <person name="Priest M."/>
            <person name="Roberts A."/>
            <person name="Saif S."/>
            <person name="Shea T."/>
            <person name="Sisk P."/>
            <person name="Sykes S."/>
            <person name="Wortman J."/>
            <person name="Nusbaum C."/>
            <person name="Birren B."/>
        </authorList>
    </citation>
    <scope>NUCLEOTIDE SEQUENCE [LARGE SCALE GENOMIC DNA]</scope>
    <source>
        <strain evidence="2 3">VS20</strain>
    </source>
</reference>
<dbReference type="RefSeq" id="XP_008616070.1">
    <property type="nucleotide sequence ID" value="XM_008617848.1"/>
</dbReference>
<evidence type="ECO:0000313" key="3">
    <source>
        <dbReference type="Proteomes" id="UP000030762"/>
    </source>
</evidence>
<keyword evidence="1" id="KW-0812">Transmembrane</keyword>
<sequence>MLAVAVAFGVLAALLSGLFFLPSRYLPYSVAASSIQVPPAKLAGEAMYVYCLHQHTAARRASLEAATTMTRHAEWLVYIGIAASAASSYVPLAYVGLGSGSFVLWHVASFWRNDVRRRQHDVDADHWAAVSPCVQAFLARAMPPSSPLKTPPGWWC</sequence>
<accession>T0RKS5</accession>
<keyword evidence="1" id="KW-0472">Membrane</keyword>
<name>T0RKS5_SAPDV</name>
<evidence type="ECO:0000256" key="1">
    <source>
        <dbReference type="SAM" id="Phobius"/>
    </source>
</evidence>
<dbReference type="Proteomes" id="UP000030762">
    <property type="component" value="Unassembled WGS sequence"/>
</dbReference>
<dbReference type="AlphaFoldDB" id="T0RKS5"/>
<protein>
    <submittedName>
        <fullName evidence="2">Uncharacterized protein</fullName>
    </submittedName>
</protein>
<dbReference type="EMBL" id="JH767175">
    <property type="protein sequence ID" value="EQC30477.1"/>
    <property type="molecule type" value="Genomic_DNA"/>
</dbReference>
<organism evidence="2 3">
    <name type="scientific">Saprolegnia diclina (strain VS20)</name>
    <dbReference type="NCBI Taxonomy" id="1156394"/>
    <lineage>
        <taxon>Eukaryota</taxon>
        <taxon>Sar</taxon>
        <taxon>Stramenopiles</taxon>
        <taxon>Oomycota</taxon>
        <taxon>Saprolegniomycetes</taxon>
        <taxon>Saprolegniales</taxon>
        <taxon>Saprolegniaceae</taxon>
        <taxon>Saprolegnia</taxon>
    </lineage>
</organism>
<keyword evidence="3" id="KW-1185">Reference proteome</keyword>
<dbReference type="InParanoid" id="T0RKS5"/>
<dbReference type="GeneID" id="19952521"/>
<dbReference type="VEuPathDB" id="FungiDB:SDRG_11794"/>
<feature type="transmembrane region" description="Helical" evidence="1">
    <location>
        <begin position="75"/>
        <end position="108"/>
    </location>
</feature>